<name>E7FP87_9LACO</name>
<dbReference type="HOGENOM" id="CLU_186806_0_0_9"/>
<evidence type="ECO:0000313" key="1">
    <source>
        <dbReference type="EMBL" id="EFZ35129.1"/>
    </source>
</evidence>
<accession>E7FP87</accession>
<protein>
    <submittedName>
        <fullName evidence="1">Uncharacterized protein</fullName>
    </submittedName>
</protein>
<dbReference type="GeneID" id="29802903"/>
<dbReference type="RefSeq" id="WP_003698230.1">
    <property type="nucleotide sequence ID" value="NZ_AFYE01000075.1"/>
</dbReference>
<organism evidence="1 2">
    <name type="scientific">Ligilactobacillus ruminis ATCC 25644</name>
    <dbReference type="NCBI Taxonomy" id="525362"/>
    <lineage>
        <taxon>Bacteria</taxon>
        <taxon>Bacillati</taxon>
        <taxon>Bacillota</taxon>
        <taxon>Bacilli</taxon>
        <taxon>Lactobacillales</taxon>
        <taxon>Lactobacillaceae</taxon>
        <taxon>Ligilactobacillus</taxon>
    </lineage>
</organism>
<dbReference type="PATRIC" id="fig|525362.12.peg.667"/>
<comment type="caution">
    <text evidence="1">The sequence shown here is derived from an EMBL/GenBank/DDBJ whole genome shotgun (WGS) entry which is preliminary data.</text>
</comment>
<dbReference type="Proteomes" id="UP000004099">
    <property type="component" value="Unassembled WGS sequence"/>
</dbReference>
<proteinExistence type="predicted"/>
<gene>
    <name evidence="1" type="ORF">HMPREF0542_10714</name>
</gene>
<reference evidence="1 2" key="1">
    <citation type="submission" date="2011-01" db="EMBL/GenBank/DDBJ databases">
        <authorList>
            <person name="Muzny D."/>
            <person name="Qin X."/>
            <person name="Buhay C."/>
            <person name="Dugan-Rocha S."/>
            <person name="Ding Y."/>
            <person name="Chen G."/>
            <person name="Hawes A."/>
            <person name="Holder M."/>
            <person name="Jhangiani S."/>
            <person name="Johnson A."/>
            <person name="Khan Z."/>
            <person name="Li Z."/>
            <person name="Liu W."/>
            <person name="Liu X."/>
            <person name="Perez L."/>
            <person name="Shen H."/>
            <person name="Wang Q."/>
            <person name="Watt J."/>
            <person name="Xi L."/>
            <person name="Xin Y."/>
            <person name="Zhou J."/>
            <person name="Deng J."/>
            <person name="Jiang H."/>
            <person name="Liu Y."/>
            <person name="Qu J."/>
            <person name="Song X.-Z."/>
            <person name="Zhang L."/>
            <person name="Villasana D."/>
            <person name="Johnson A."/>
            <person name="Liu J."/>
            <person name="Liyanage D."/>
            <person name="Lorensuhewa L."/>
            <person name="Robinson T."/>
            <person name="Song A."/>
            <person name="Song B.-B."/>
            <person name="Dinh H."/>
            <person name="Thornton R."/>
            <person name="Coyle M."/>
            <person name="Francisco L."/>
            <person name="Jackson L."/>
            <person name="Javaid M."/>
            <person name="Korchina V."/>
            <person name="Kovar C."/>
            <person name="Mata R."/>
            <person name="Mathew T."/>
            <person name="Ngo R."/>
            <person name="Nguyen L."/>
            <person name="Nguyen N."/>
            <person name="Okwuonu G."/>
            <person name="Ongeri F."/>
            <person name="Pham C."/>
            <person name="Simmons D."/>
            <person name="Wilczek-Boney K."/>
            <person name="Hale W."/>
            <person name="Jakkamsetti A."/>
            <person name="Pham P."/>
            <person name="Ruth R."/>
            <person name="San Lucas F."/>
            <person name="Warren J."/>
            <person name="Zhang J."/>
            <person name="Zhao Z."/>
            <person name="Zhou C."/>
            <person name="Zhu D."/>
            <person name="Lee S."/>
            <person name="Bess C."/>
            <person name="Blankenburg K."/>
            <person name="Forbes L."/>
            <person name="Fu Q."/>
            <person name="Gubbala S."/>
            <person name="Hirani K."/>
            <person name="Jayaseelan J.C."/>
            <person name="Lara F."/>
            <person name="Munidasa M."/>
            <person name="Palculict T."/>
            <person name="Patil S."/>
            <person name="Pu L.-L."/>
            <person name="Saada N."/>
            <person name="Tang L."/>
            <person name="Weissenberger G."/>
            <person name="Zhu Y."/>
            <person name="Hemphill L."/>
            <person name="Shang Y."/>
            <person name="Youmans B."/>
            <person name="Ayvaz T."/>
            <person name="Ross M."/>
            <person name="Santibanez J."/>
            <person name="Aqrawi P."/>
            <person name="Gross S."/>
            <person name="Joshi V."/>
            <person name="Fowler G."/>
            <person name="Nazareth L."/>
            <person name="Reid J."/>
            <person name="Worley K."/>
            <person name="Petrosino J."/>
            <person name="Highlander S."/>
            <person name="Gibbs R."/>
        </authorList>
    </citation>
    <scope>NUCLEOTIDE SEQUENCE [LARGE SCALE GENOMIC DNA]</scope>
    <source>
        <strain evidence="1 2">ATCC 25644</strain>
    </source>
</reference>
<dbReference type="EMBL" id="ACGS02000027">
    <property type="protein sequence ID" value="EFZ35129.1"/>
    <property type="molecule type" value="Genomic_DNA"/>
</dbReference>
<sequence>MALTKQKTVNLSGESKIGDELVARFSAQVSSNDALSQDIVTTIANVDLYRKNSKAVRDDANSFREFVYAVQDQVYSETETE</sequence>
<dbReference type="AlphaFoldDB" id="E7FP87"/>
<evidence type="ECO:0000313" key="2">
    <source>
        <dbReference type="Proteomes" id="UP000004099"/>
    </source>
</evidence>